<dbReference type="InterPro" id="IPR036935">
    <property type="entry name" value="Ribosomal_bL9_N_sf"/>
</dbReference>
<dbReference type="AlphaFoldDB" id="A0A7S3L493"/>
<gene>
    <name evidence="5" type="ORF">ACOF00016_LOCUS8334</name>
</gene>
<comment type="similarity">
    <text evidence="1">Belongs to the bacterial ribosomal protein bL9 family.</text>
</comment>
<feature type="domain" description="Ribosomal protein L9" evidence="4">
    <location>
        <begin position="59"/>
        <end position="86"/>
    </location>
</feature>
<proteinExistence type="inferred from homology"/>
<accession>A0A7S3L493</accession>
<evidence type="ECO:0000313" key="5">
    <source>
        <dbReference type="EMBL" id="CAE0410922.1"/>
    </source>
</evidence>
<evidence type="ECO:0000256" key="1">
    <source>
        <dbReference type="ARBA" id="ARBA00010605"/>
    </source>
</evidence>
<protein>
    <recommendedName>
        <fullName evidence="4">Ribosomal protein L9 domain-containing protein</fullName>
    </recommendedName>
</protein>
<dbReference type="GO" id="GO:0005840">
    <property type="term" value="C:ribosome"/>
    <property type="evidence" value="ECO:0007669"/>
    <property type="project" value="UniProtKB-KW"/>
</dbReference>
<dbReference type="GO" id="GO:1990904">
    <property type="term" value="C:ribonucleoprotein complex"/>
    <property type="evidence" value="ECO:0007669"/>
    <property type="project" value="UniProtKB-KW"/>
</dbReference>
<organism evidence="5">
    <name type="scientific">Amphora coffeiformis</name>
    <dbReference type="NCBI Taxonomy" id="265554"/>
    <lineage>
        <taxon>Eukaryota</taxon>
        <taxon>Sar</taxon>
        <taxon>Stramenopiles</taxon>
        <taxon>Ochrophyta</taxon>
        <taxon>Bacillariophyta</taxon>
        <taxon>Bacillariophyceae</taxon>
        <taxon>Bacillariophycidae</taxon>
        <taxon>Thalassiophysales</taxon>
        <taxon>Catenulaceae</taxon>
        <taxon>Amphora</taxon>
    </lineage>
</organism>
<reference evidence="5" key="1">
    <citation type="submission" date="2021-01" db="EMBL/GenBank/DDBJ databases">
        <authorList>
            <person name="Corre E."/>
            <person name="Pelletier E."/>
            <person name="Niang G."/>
            <person name="Scheremetjew M."/>
            <person name="Finn R."/>
            <person name="Kale V."/>
            <person name="Holt S."/>
            <person name="Cochrane G."/>
            <person name="Meng A."/>
            <person name="Brown T."/>
            <person name="Cohen L."/>
        </authorList>
    </citation>
    <scope>NUCLEOTIDE SEQUENCE</scope>
    <source>
        <strain evidence="5">CCMP127</strain>
    </source>
</reference>
<dbReference type="GO" id="GO:0003735">
    <property type="term" value="F:structural constituent of ribosome"/>
    <property type="evidence" value="ECO:0007669"/>
    <property type="project" value="InterPro"/>
</dbReference>
<dbReference type="GO" id="GO:0006412">
    <property type="term" value="P:translation"/>
    <property type="evidence" value="ECO:0007669"/>
    <property type="project" value="InterPro"/>
</dbReference>
<dbReference type="InterPro" id="IPR020070">
    <property type="entry name" value="Ribosomal_bL9_N"/>
</dbReference>
<dbReference type="InterPro" id="IPR009027">
    <property type="entry name" value="Ribosomal_bL9/RNase_H1_N"/>
</dbReference>
<evidence type="ECO:0000256" key="3">
    <source>
        <dbReference type="ARBA" id="ARBA00023274"/>
    </source>
</evidence>
<dbReference type="EMBL" id="HBIM01009897">
    <property type="protein sequence ID" value="CAE0410922.1"/>
    <property type="molecule type" value="Transcribed_RNA"/>
</dbReference>
<dbReference type="Pfam" id="PF01281">
    <property type="entry name" value="Ribosomal_L9_N"/>
    <property type="match status" value="1"/>
</dbReference>
<name>A0A7S3L493_9STRA</name>
<keyword evidence="3" id="KW-0687">Ribonucleoprotein</keyword>
<dbReference type="PANTHER" id="PTHR21368">
    <property type="entry name" value="50S RIBOSOMAL PROTEIN L9"/>
    <property type="match status" value="1"/>
</dbReference>
<evidence type="ECO:0000256" key="2">
    <source>
        <dbReference type="ARBA" id="ARBA00022980"/>
    </source>
</evidence>
<dbReference type="Gene3D" id="3.40.5.10">
    <property type="entry name" value="Ribosomal protein L9, N-terminal domain"/>
    <property type="match status" value="1"/>
</dbReference>
<keyword evidence="2" id="KW-0689">Ribosomal protein</keyword>
<sequence length="242" mass="28011">MMMNSLLLRSSSRRLATWRPLAAISPPHQQQEQQGRLMMIRHKHTVRIILQDDLPGGKGYEGDVLHVAAGYARNYLIPQRKALYATRQNFAKLDMKDPDLETIEERQARLEMERSEGEDQDFKAANLLKHYLRNKVLKIWRNVDPVTEVMNPGMVDARVVRKKLSKQLRIDLEPHEKVHLLAEPVFHSELTEDVTEKMMESKFEATSDTPCTTQVKELGEYLARISLKGGFMVPLKVEVRKR</sequence>
<evidence type="ECO:0000259" key="4">
    <source>
        <dbReference type="PROSITE" id="PS00651"/>
    </source>
</evidence>
<dbReference type="SUPFAM" id="SSF55658">
    <property type="entry name" value="L9 N-domain-like"/>
    <property type="match status" value="1"/>
</dbReference>
<dbReference type="InterPro" id="IPR000244">
    <property type="entry name" value="Ribosomal_bL9"/>
</dbReference>
<dbReference type="PROSITE" id="PS00651">
    <property type="entry name" value="RIBOSOMAL_L9"/>
    <property type="match status" value="1"/>
</dbReference>